<dbReference type="PANTHER" id="PTHR45919">
    <property type="entry name" value="GDP-MAN:MAN(3)GLCNAC(2)-PP-DOL ALPHA-1,2-MANNOSYLTRANSFERASE"/>
    <property type="match status" value="1"/>
</dbReference>
<evidence type="ECO:0000313" key="4">
    <source>
        <dbReference type="Proteomes" id="UP000469452"/>
    </source>
</evidence>
<dbReference type="VEuPathDB" id="FungiDB:H257_14678"/>
<comment type="caution">
    <text evidence="3">The sequence shown here is derived from an EMBL/GenBank/DDBJ whole genome shotgun (WGS) entry which is preliminary data.</text>
</comment>
<organism evidence="3 4">
    <name type="scientific">Aphanomyces astaci</name>
    <name type="common">Crayfish plague agent</name>
    <dbReference type="NCBI Taxonomy" id="112090"/>
    <lineage>
        <taxon>Eukaryota</taxon>
        <taxon>Sar</taxon>
        <taxon>Stramenopiles</taxon>
        <taxon>Oomycota</taxon>
        <taxon>Saprolegniomycetes</taxon>
        <taxon>Saprolegniales</taxon>
        <taxon>Verrucalvaceae</taxon>
        <taxon>Aphanomyces</taxon>
    </lineage>
</organism>
<keyword evidence="1" id="KW-0328">Glycosyltransferase</keyword>
<dbReference type="Proteomes" id="UP000469452">
    <property type="component" value="Unassembled WGS sequence"/>
</dbReference>
<dbReference type="Pfam" id="PF00534">
    <property type="entry name" value="Glycos_transf_1"/>
    <property type="match status" value="1"/>
</dbReference>
<evidence type="ECO:0000259" key="2">
    <source>
        <dbReference type="Pfam" id="PF00534"/>
    </source>
</evidence>
<dbReference type="GO" id="GO:0004377">
    <property type="term" value="F:GDP-Man:Man(3)GlcNAc(2)-PP-Dol alpha-1,2-mannosyltransferase activity"/>
    <property type="evidence" value="ECO:0007669"/>
    <property type="project" value="InterPro"/>
</dbReference>
<dbReference type="GO" id="GO:0005789">
    <property type="term" value="C:endoplasmic reticulum membrane"/>
    <property type="evidence" value="ECO:0007669"/>
    <property type="project" value="TreeGrafter"/>
</dbReference>
<gene>
    <name evidence="3" type="ORF">AaE_001908</name>
</gene>
<dbReference type="InterPro" id="IPR038013">
    <property type="entry name" value="ALG11"/>
</dbReference>
<accession>A0A6A5AXT7</accession>
<keyword evidence="1" id="KW-0808">Transferase</keyword>
<sequence>MVHGLTVSLKNVTLCDVCLFFGDFILGLGNSHVQFVMNTPFSDLTSHLADASIGLYSMRNEHFGIVEMMAAGLVAIVHDSGGPREDIVKPGTGYLATTPEEYTTYMYGILTQPNVADDTRQAARVSAGRFSDKIFQDSLAMALAPVLILSAASMI</sequence>
<dbReference type="PANTHER" id="PTHR45919:SF1">
    <property type="entry name" value="GDP-MAN:MAN(3)GLCNAC(2)-PP-DOL ALPHA-1,2-MANNOSYLTRANSFERASE"/>
    <property type="match status" value="1"/>
</dbReference>
<name>A0A6A5AXT7_APHAT</name>
<dbReference type="AlphaFoldDB" id="A0A6A5AXT7"/>
<dbReference type="GO" id="GO:0006487">
    <property type="term" value="P:protein N-linked glycosylation"/>
    <property type="evidence" value="ECO:0007669"/>
    <property type="project" value="TreeGrafter"/>
</dbReference>
<evidence type="ECO:0000313" key="3">
    <source>
        <dbReference type="EMBL" id="KAF0774393.1"/>
    </source>
</evidence>
<dbReference type="InterPro" id="IPR001296">
    <property type="entry name" value="Glyco_trans_1"/>
</dbReference>
<evidence type="ECO:0000256" key="1">
    <source>
        <dbReference type="ARBA" id="ARBA00022676"/>
    </source>
</evidence>
<feature type="domain" description="Glycosyl transferase family 1" evidence="2">
    <location>
        <begin position="30"/>
        <end position="124"/>
    </location>
</feature>
<proteinExistence type="predicted"/>
<dbReference type="SUPFAM" id="SSF53756">
    <property type="entry name" value="UDP-Glycosyltransferase/glycogen phosphorylase"/>
    <property type="match status" value="1"/>
</dbReference>
<protein>
    <recommendedName>
        <fullName evidence="2">Glycosyl transferase family 1 domain-containing protein</fullName>
    </recommendedName>
</protein>
<dbReference type="EMBL" id="VJMI01003873">
    <property type="protein sequence ID" value="KAF0774393.1"/>
    <property type="molecule type" value="Genomic_DNA"/>
</dbReference>
<reference evidence="3 4" key="1">
    <citation type="submission" date="2019-06" db="EMBL/GenBank/DDBJ databases">
        <title>Genomics analysis of Aphanomyces spp. identifies a new class of oomycete effector associated with host adaptation.</title>
        <authorList>
            <person name="Gaulin E."/>
        </authorList>
    </citation>
    <scope>NUCLEOTIDE SEQUENCE [LARGE SCALE GENOMIC DNA]</scope>
    <source>
        <strain evidence="3 4">E</strain>
    </source>
</reference>
<dbReference type="Gene3D" id="3.40.50.2000">
    <property type="entry name" value="Glycogen Phosphorylase B"/>
    <property type="match status" value="1"/>
</dbReference>